<name>A0AAN9PJY2_CLITE</name>
<dbReference type="GO" id="GO:0006887">
    <property type="term" value="P:exocytosis"/>
    <property type="evidence" value="ECO:0007669"/>
    <property type="project" value="UniProtKB-KW"/>
</dbReference>
<dbReference type="Pfam" id="PF03081">
    <property type="entry name" value="Exo70_C"/>
    <property type="match status" value="1"/>
</dbReference>
<dbReference type="GO" id="GO:0005546">
    <property type="term" value="F:phosphatidylinositol-4,5-bisphosphate binding"/>
    <property type="evidence" value="ECO:0007669"/>
    <property type="project" value="InterPro"/>
</dbReference>
<organism evidence="6 7">
    <name type="scientific">Clitoria ternatea</name>
    <name type="common">Butterfly pea</name>
    <dbReference type="NCBI Taxonomy" id="43366"/>
    <lineage>
        <taxon>Eukaryota</taxon>
        <taxon>Viridiplantae</taxon>
        <taxon>Streptophyta</taxon>
        <taxon>Embryophyta</taxon>
        <taxon>Tracheophyta</taxon>
        <taxon>Spermatophyta</taxon>
        <taxon>Magnoliopsida</taxon>
        <taxon>eudicotyledons</taxon>
        <taxon>Gunneridae</taxon>
        <taxon>Pentapetalae</taxon>
        <taxon>rosids</taxon>
        <taxon>fabids</taxon>
        <taxon>Fabales</taxon>
        <taxon>Fabaceae</taxon>
        <taxon>Papilionoideae</taxon>
        <taxon>50 kb inversion clade</taxon>
        <taxon>NPAAA clade</taxon>
        <taxon>indigoferoid/millettioid clade</taxon>
        <taxon>Phaseoleae</taxon>
        <taxon>Clitoria</taxon>
    </lineage>
</organism>
<protein>
    <recommendedName>
        <fullName evidence="3">Exocyst subunit Exo70 family protein</fullName>
    </recommendedName>
</protein>
<dbReference type="SUPFAM" id="SSF74788">
    <property type="entry name" value="Cullin repeat-like"/>
    <property type="match status" value="1"/>
</dbReference>
<evidence type="ECO:0000313" key="6">
    <source>
        <dbReference type="EMBL" id="KAK7300873.1"/>
    </source>
</evidence>
<keyword evidence="4" id="KW-1133">Transmembrane helix</keyword>
<evidence type="ECO:0000256" key="3">
    <source>
        <dbReference type="RuleBase" id="RU365026"/>
    </source>
</evidence>
<gene>
    <name evidence="6" type="ORF">RJT34_11724</name>
</gene>
<comment type="function">
    <text evidence="3">Component of the exocyst complex.</text>
</comment>
<dbReference type="PANTHER" id="PTHR12542:SF180">
    <property type="entry name" value="EXOCYST SUBUNIT EXO70 FAMILY PROTEIN"/>
    <property type="match status" value="1"/>
</dbReference>
<reference evidence="6 7" key="1">
    <citation type="submission" date="2024-01" db="EMBL/GenBank/DDBJ databases">
        <title>The genomes of 5 underutilized Papilionoideae crops provide insights into root nodulation and disease resistance.</title>
        <authorList>
            <person name="Yuan L."/>
        </authorList>
    </citation>
    <scope>NUCLEOTIDE SEQUENCE [LARGE SCALE GENOMIC DNA]</scope>
    <source>
        <strain evidence="6">LY-2023</strain>
        <tissue evidence="6">Leaf</tissue>
    </source>
</reference>
<feature type="domain" description="Exocyst complex subunit Exo70 C-terminal" evidence="5">
    <location>
        <begin position="346"/>
        <end position="692"/>
    </location>
</feature>
<dbReference type="EMBL" id="JAYKXN010000003">
    <property type="protein sequence ID" value="KAK7300873.1"/>
    <property type="molecule type" value="Genomic_DNA"/>
</dbReference>
<evidence type="ECO:0000256" key="1">
    <source>
        <dbReference type="ARBA" id="ARBA00006756"/>
    </source>
</evidence>
<evidence type="ECO:0000256" key="2">
    <source>
        <dbReference type="ARBA" id="ARBA00022448"/>
    </source>
</evidence>
<dbReference type="GO" id="GO:0015031">
    <property type="term" value="P:protein transport"/>
    <property type="evidence" value="ECO:0007669"/>
    <property type="project" value="UniProtKB-KW"/>
</dbReference>
<evidence type="ECO:0000259" key="5">
    <source>
        <dbReference type="Pfam" id="PF03081"/>
    </source>
</evidence>
<accession>A0AAN9PJY2</accession>
<dbReference type="AlphaFoldDB" id="A0AAN9PJY2"/>
<keyword evidence="7" id="KW-1185">Reference proteome</keyword>
<dbReference type="GO" id="GO:0000145">
    <property type="term" value="C:exocyst"/>
    <property type="evidence" value="ECO:0007669"/>
    <property type="project" value="InterPro"/>
</dbReference>
<keyword evidence="3" id="KW-0268">Exocytosis</keyword>
<dbReference type="InterPro" id="IPR016159">
    <property type="entry name" value="Cullin_repeat-like_dom_sf"/>
</dbReference>
<dbReference type="InterPro" id="IPR004140">
    <property type="entry name" value="Exo70"/>
</dbReference>
<keyword evidence="2 3" id="KW-0813">Transport</keyword>
<keyword evidence="4" id="KW-0812">Transmembrane</keyword>
<feature type="transmembrane region" description="Helical" evidence="4">
    <location>
        <begin position="78"/>
        <end position="95"/>
    </location>
</feature>
<evidence type="ECO:0000256" key="4">
    <source>
        <dbReference type="SAM" id="Phobius"/>
    </source>
</evidence>
<proteinExistence type="inferred from homology"/>
<comment type="similarity">
    <text evidence="1 3">Belongs to the EXO70 family.</text>
</comment>
<sequence>MLKLIQVLRWLMQPKVWRFLCFASSVVGLLCYALSSSFNHLLGNWTWWKILLYTVFCFVICLSVLFPKAWQHSTTLRLKTHLAFLVLIITSVYSFFLDKAVKGKPDAYSMISYAAFAIMSLGLSRQIHCGFQIDLLYFFSGCLIIQFMKIKLWLVFVGASVSYSLIILRSSLDVSSQNGHLEFQDQDQLEIEVDLHSQETNSDNAQPENGLGSVVTQVDLPLQESYCDSDNTNSIKARLVGCIEALKKENGNLISMISDQVIVKKYVEGVVEHHISMMQLLPDFNFMVDVLPLEITKNLHEMVKLMVASGFEEECCREYSRCRREFLEQCLSALGLQALNMMDIETWIKACKVVLRVLLPCERRLCHHVFFGFSSAADISFKELCRELMISLLSFADAFATGIHSPNLFCDVIPRVFKALSNQILEYELLFSDQHSVSLKNKALEVWKRLKEANEGIFVMLESFICRDMVKAIVAGGGLHPVTCDVMKCLREVWEARYINRKLEHITTYKGEKFSVIFIQFTRTIELLESNLEANSKKYTDPALGYVFMMNNLMYIEAEARKWKTGALWGKDWFQKNTKKVQQYLELYQRTSWNKILDFLKQDNHEPLALNITAESMKEKLNLFNTHFKEICNVQSTWSVYSKQQREHIRISIENILLPAYGNFIGRFQDVLDKHAYDYIEYGMLDIQDQLNRLFLAINHTVHTTIQEST</sequence>
<dbReference type="Gene3D" id="1.20.1280.170">
    <property type="entry name" value="Exocyst complex component Exo70"/>
    <property type="match status" value="1"/>
</dbReference>
<dbReference type="InterPro" id="IPR046364">
    <property type="entry name" value="Exo70_C"/>
</dbReference>
<dbReference type="Proteomes" id="UP001359559">
    <property type="component" value="Unassembled WGS sequence"/>
</dbReference>
<comment type="caution">
    <text evidence="6">The sequence shown here is derived from an EMBL/GenBank/DDBJ whole genome shotgun (WGS) entry which is preliminary data.</text>
</comment>
<keyword evidence="3" id="KW-0653">Protein transport</keyword>
<feature type="transmembrane region" description="Helical" evidence="4">
    <location>
        <begin position="135"/>
        <end position="168"/>
    </location>
</feature>
<feature type="transmembrane region" description="Helical" evidence="4">
    <location>
        <begin position="45"/>
        <end position="66"/>
    </location>
</feature>
<evidence type="ECO:0000313" key="7">
    <source>
        <dbReference type="Proteomes" id="UP001359559"/>
    </source>
</evidence>
<keyword evidence="4" id="KW-0472">Membrane</keyword>
<feature type="transmembrane region" description="Helical" evidence="4">
    <location>
        <begin position="107"/>
        <end position="123"/>
    </location>
</feature>
<dbReference type="PANTHER" id="PTHR12542">
    <property type="entry name" value="EXOCYST COMPLEX PROTEIN EXO70"/>
    <property type="match status" value="1"/>
</dbReference>